<feature type="compositionally biased region" description="Basic and acidic residues" evidence="1">
    <location>
        <begin position="44"/>
        <end position="62"/>
    </location>
</feature>
<organism evidence="2 3">
    <name type="scientific">Candidatus Nitronereus thalassa</name>
    <dbReference type="NCBI Taxonomy" id="3020898"/>
    <lineage>
        <taxon>Bacteria</taxon>
        <taxon>Pseudomonadati</taxon>
        <taxon>Nitrospirota</taxon>
        <taxon>Nitrospiria</taxon>
        <taxon>Nitrospirales</taxon>
        <taxon>Nitrospiraceae</taxon>
        <taxon>Candidatus Nitronereus</taxon>
    </lineage>
</organism>
<proteinExistence type="predicted"/>
<dbReference type="EMBL" id="JAQOUE010000002">
    <property type="protein sequence ID" value="MDT7044132.1"/>
    <property type="molecule type" value="Genomic_DNA"/>
</dbReference>
<feature type="region of interest" description="Disordered" evidence="1">
    <location>
        <begin position="1"/>
        <end position="62"/>
    </location>
</feature>
<dbReference type="RefSeq" id="WP_313834718.1">
    <property type="nucleotide sequence ID" value="NZ_JAQOUE010000002.1"/>
</dbReference>
<dbReference type="Proteomes" id="UP001250932">
    <property type="component" value="Unassembled WGS sequence"/>
</dbReference>
<gene>
    <name evidence="2" type="ORF">PPG34_17410</name>
</gene>
<name>A0ABU3KCZ7_9BACT</name>
<keyword evidence="3" id="KW-1185">Reference proteome</keyword>
<evidence type="ECO:0000256" key="1">
    <source>
        <dbReference type="SAM" id="MobiDB-lite"/>
    </source>
</evidence>
<sequence>MDINTRLIVHSHPYTTATGDRDPGRNLYFGSQRKRKPQEPESGSEGHEQGPDEPEHQIDIMA</sequence>
<evidence type="ECO:0000313" key="2">
    <source>
        <dbReference type="EMBL" id="MDT7044132.1"/>
    </source>
</evidence>
<accession>A0ABU3KCZ7</accession>
<protein>
    <submittedName>
        <fullName evidence="2">Uncharacterized protein</fullName>
    </submittedName>
</protein>
<reference evidence="2 3" key="1">
    <citation type="journal article" date="2023" name="ISME J.">
        <title>Cultivation and genomic characterization of novel and ubiquitous marine nitrite-oxidizing bacteria from the Nitrospirales.</title>
        <authorList>
            <person name="Mueller A.J."/>
            <person name="Daebeler A."/>
            <person name="Herbold C.W."/>
            <person name="Kirkegaard R.H."/>
            <person name="Daims H."/>
        </authorList>
    </citation>
    <scope>NUCLEOTIDE SEQUENCE [LARGE SCALE GENOMIC DNA]</scope>
    <source>
        <strain evidence="2 3">EB</strain>
    </source>
</reference>
<comment type="caution">
    <text evidence="2">The sequence shown here is derived from an EMBL/GenBank/DDBJ whole genome shotgun (WGS) entry which is preliminary data.</text>
</comment>
<evidence type="ECO:0000313" key="3">
    <source>
        <dbReference type="Proteomes" id="UP001250932"/>
    </source>
</evidence>